<accession>A0AAV2RTM2</accession>
<proteinExistence type="predicted"/>
<organism evidence="1 2">
    <name type="scientific">Meganyctiphanes norvegica</name>
    <name type="common">Northern krill</name>
    <name type="synonym">Thysanopoda norvegica</name>
    <dbReference type="NCBI Taxonomy" id="48144"/>
    <lineage>
        <taxon>Eukaryota</taxon>
        <taxon>Metazoa</taxon>
        <taxon>Ecdysozoa</taxon>
        <taxon>Arthropoda</taxon>
        <taxon>Crustacea</taxon>
        <taxon>Multicrustacea</taxon>
        <taxon>Malacostraca</taxon>
        <taxon>Eumalacostraca</taxon>
        <taxon>Eucarida</taxon>
        <taxon>Euphausiacea</taxon>
        <taxon>Euphausiidae</taxon>
        <taxon>Meganyctiphanes</taxon>
    </lineage>
</organism>
<dbReference type="AlphaFoldDB" id="A0AAV2RTM2"/>
<keyword evidence="2" id="KW-1185">Reference proteome</keyword>
<dbReference type="EMBL" id="CAXKWB010030467">
    <property type="protein sequence ID" value="CAL4137621.1"/>
    <property type="molecule type" value="Genomic_DNA"/>
</dbReference>
<evidence type="ECO:0000313" key="1">
    <source>
        <dbReference type="EMBL" id="CAL4137621.1"/>
    </source>
</evidence>
<protein>
    <submittedName>
        <fullName evidence="1">Uncharacterized protein</fullName>
    </submittedName>
</protein>
<name>A0AAV2RTM2_MEGNR</name>
<gene>
    <name evidence="1" type="ORF">MNOR_LOCUS28113</name>
</gene>
<dbReference type="Proteomes" id="UP001497623">
    <property type="component" value="Unassembled WGS sequence"/>
</dbReference>
<sequence length="279" mass="31575">PSVILSLGSIGYLNDVSLGIVPLGITLRQGRVVIMKQVTIMPLSWHHFCLAITPTFISVSHNGRWVLNSDAQDRYFNGQPRVMLGGSILWPDLQPTTYQLKNVMDKDWDELIDRKIITTIGGSFAGDLQSPVVWNRLLKENELVLVSKCLTNQDLTPMKLIWTKQGSNVVEVNKNGSEPCYRQSFDYVLFPEKMNYEEMFSMCAKMELSMIRPMNALENELVYRDALKYQEKCQRGRKIVWLWSLGKWTGCPGLTASGQESSDCKMNLCGGCQLGPISR</sequence>
<feature type="non-terminal residue" evidence="1">
    <location>
        <position position="279"/>
    </location>
</feature>
<reference evidence="1 2" key="1">
    <citation type="submission" date="2024-05" db="EMBL/GenBank/DDBJ databases">
        <authorList>
            <person name="Wallberg A."/>
        </authorList>
    </citation>
    <scope>NUCLEOTIDE SEQUENCE [LARGE SCALE GENOMIC DNA]</scope>
</reference>
<evidence type="ECO:0000313" key="2">
    <source>
        <dbReference type="Proteomes" id="UP001497623"/>
    </source>
</evidence>
<comment type="caution">
    <text evidence="1">The sequence shown here is derived from an EMBL/GenBank/DDBJ whole genome shotgun (WGS) entry which is preliminary data.</text>
</comment>
<feature type="non-terminal residue" evidence="1">
    <location>
        <position position="1"/>
    </location>
</feature>